<evidence type="ECO:0000256" key="1">
    <source>
        <dbReference type="SAM" id="Coils"/>
    </source>
</evidence>
<dbReference type="EMBL" id="JAGGNH010000006">
    <property type="protein sequence ID" value="KAJ0970179.1"/>
    <property type="molecule type" value="Genomic_DNA"/>
</dbReference>
<keyword evidence="3" id="KW-1185">Reference proteome</keyword>
<keyword evidence="1" id="KW-0175">Coiled coil</keyword>
<accession>A0A9D5CC37</accession>
<evidence type="ECO:0000313" key="2">
    <source>
        <dbReference type="EMBL" id="KAJ0970179.1"/>
    </source>
</evidence>
<dbReference type="AlphaFoldDB" id="A0A9D5CC37"/>
<dbReference type="OrthoDB" id="781564at2759"/>
<protein>
    <submittedName>
        <fullName evidence="2">Uncharacterized protein</fullName>
    </submittedName>
</protein>
<dbReference type="PANTHER" id="PTHR36045">
    <property type="entry name" value="OS04G0558500 PROTEIN"/>
    <property type="match status" value="1"/>
</dbReference>
<gene>
    <name evidence="2" type="ORF">J5N97_023056</name>
</gene>
<comment type="caution">
    <text evidence="2">The sequence shown here is derived from an EMBL/GenBank/DDBJ whole genome shotgun (WGS) entry which is preliminary data.</text>
</comment>
<proteinExistence type="predicted"/>
<sequence length="127" mass="14312">MGEDADSDEEREVQELEREIKDLAQRILDSRRSMPDRLAQALTSRLVALRPLLPSITIPEMAGQSQLSEPLAGADQGMLDKLHTFTEKTSQNVATMPILLKRINDCIARINKLDECNVDIHSVFKQK</sequence>
<organism evidence="2 3">
    <name type="scientific">Dioscorea zingiberensis</name>
    <dbReference type="NCBI Taxonomy" id="325984"/>
    <lineage>
        <taxon>Eukaryota</taxon>
        <taxon>Viridiplantae</taxon>
        <taxon>Streptophyta</taxon>
        <taxon>Embryophyta</taxon>
        <taxon>Tracheophyta</taxon>
        <taxon>Spermatophyta</taxon>
        <taxon>Magnoliopsida</taxon>
        <taxon>Liliopsida</taxon>
        <taxon>Dioscoreales</taxon>
        <taxon>Dioscoreaceae</taxon>
        <taxon>Dioscorea</taxon>
    </lineage>
</organism>
<dbReference type="PANTHER" id="PTHR36045:SF2">
    <property type="entry name" value="OS04G0558500 PROTEIN"/>
    <property type="match status" value="1"/>
</dbReference>
<reference evidence="2" key="1">
    <citation type="submission" date="2021-03" db="EMBL/GenBank/DDBJ databases">
        <authorList>
            <person name="Li Z."/>
            <person name="Yang C."/>
        </authorList>
    </citation>
    <scope>NUCLEOTIDE SEQUENCE</scope>
    <source>
        <strain evidence="2">Dzin_1.0</strain>
        <tissue evidence="2">Leaf</tissue>
    </source>
</reference>
<dbReference type="Proteomes" id="UP001085076">
    <property type="component" value="Miscellaneous, Linkage group lg06"/>
</dbReference>
<name>A0A9D5CC37_9LILI</name>
<evidence type="ECO:0000313" key="3">
    <source>
        <dbReference type="Proteomes" id="UP001085076"/>
    </source>
</evidence>
<reference evidence="2" key="2">
    <citation type="journal article" date="2022" name="Hortic Res">
        <title>The genome of Dioscorea zingiberensis sheds light on the biosynthesis, origin and evolution of the medicinally important diosgenin saponins.</title>
        <authorList>
            <person name="Li Y."/>
            <person name="Tan C."/>
            <person name="Li Z."/>
            <person name="Guo J."/>
            <person name="Li S."/>
            <person name="Chen X."/>
            <person name="Wang C."/>
            <person name="Dai X."/>
            <person name="Yang H."/>
            <person name="Song W."/>
            <person name="Hou L."/>
            <person name="Xu J."/>
            <person name="Tong Z."/>
            <person name="Xu A."/>
            <person name="Yuan X."/>
            <person name="Wang W."/>
            <person name="Yang Q."/>
            <person name="Chen L."/>
            <person name="Sun Z."/>
            <person name="Wang K."/>
            <person name="Pan B."/>
            <person name="Chen J."/>
            <person name="Bao Y."/>
            <person name="Liu F."/>
            <person name="Qi X."/>
            <person name="Gang D.R."/>
            <person name="Wen J."/>
            <person name="Li J."/>
        </authorList>
    </citation>
    <scope>NUCLEOTIDE SEQUENCE</scope>
    <source>
        <strain evidence="2">Dzin_1.0</strain>
    </source>
</reference>
<feature type="coiled-coil region" evidence="1">
    <location>
        <begin position="6"/>
        <end position="33"/>
    </location>
</feature>